<protein>
    <submittedName>
        <fullName evidence="2">1870_t:CDS:1</fullName>
    </submittedName>
</protein>
<feature type="region of interest" description="Disordered" evidence="1">
    <location>
        <begin position="23"/>
        <end position="46"/>
    </location>
</feature>
<evidence type="ECO:0000256" key="1">
    <source>
        <dbReference type="SAM" id="MobiDB-lite"/>
    </source>
</evidence>
<name>A0ABN7WGL6_GIGMA</name>
<accession>A0ABN7WGL6</accession>
<dbReference type="Proteomes" id="UP000789901">
    <property type="component" value="Unassembled WGS sequence"/>
</dbReference>
<sequence>AMTNQEQNNPKDLSVEQRITELEILLPEESESKLESSKESKSELES</sequence>
<evidence type="ECO:0000313" key="3">
    <source>
        <dbReference type="Proteomes" id="UP000789901"/>
    </source>
</evidence>
<feature type="non-terminal residue" evidence="2">
    <location>
        <position position="1"/>
    </location>
</feature>
<comment type="caution">
    <text evidence="2">The sequence shown here is derived from an EMBL/GenBank/DDBJ whole genome shotgun (WGS) entry which is preliminary data.</text>
</comment>
<feature type="compositionally biased region" description="Basic and acidic residues" evidence="1">
    <location>
        <begin position="30"/>
        <end position="46"/>
    </location>
</feature>
<reference evidence="2 3" key="1">
    <citation type="submission" date="2021-06" db="EMBL/GenBank/DDBJ databases">
        <authorList>
            <person name="Kallberg Y."/>
            <person name="Tangrot J."/>
            <person name="Rosling A."/>
        </authorList>
    </citation>
    <scope>NUCLEOTIDE SEQUENCE [LARGE SCALE GENOMIC DNA]</scope>
    <source>
        <strain evidence="2 3">120-4 pot B 10/14</strain>
    </source>
</reference>
<gene>
    <name evidence="2" type="ORF">GMARGA_LOCUS30541</name>
</gene>
<dbReference type="EMBL" id="CAJVQB010043269">
    <property type="protein sequence ID" value="CAG8831048.1"/>
    <property type="molecule type" value="Genomic_DNA"/>
</dbReference>
<proteinExistence type="predicted"/>
<evidence type="ECO:0000313" key="2">
    <source>
        <dbReference type="EMBL" id="CAG8831048.1"/>
    </source>
</evidence>
<feature type="non-terminal residue" evidence="2">
    <location>
        <position position="46"/>
    </location>
</feature>
<keyword evidence="3" id="KW-1185">Reference proteome</keyword>
<organism evidence="2 3">
    <name type="scientific">Gigaspora margarita</name>
    <dbReference type="NCBI Taxonomy" id="4874"/>
    <lineage>
        <taxon>Eukaryota</taxon>
        <taxon>Fungi</taxon>
        <taxon>Fungi incertae sedis</taxon>
        <taxon>Mucoromycota</taxon>
        <taxon>Glomeromycotina</taxon>
        <taxon>Glomeromycetes</taxon>
        <taxon>Diversisporales</taxon>
        <taxon>Gigasporaceae</taxon>
        <taxon>Gigaspora</taxon>
    </lineage>
</organism>